<evidence type="ECO:0000259" key="23">
    <source>
        <dbReference type="PROSITE" id="PS52040"/>
    </source>
</evidence>
<evidence type="ECO:0000259" key="20">
    <source>
        <dbReference type="PROSITE" id="PS50900"/>
    </source>
</evidence>
<evidence type="ECO:0000256" key="10">
    <source>
        <dbReference type="ARBA" id="ARBA00022842"/>
    </source>
</evidence>
<feature type="coiled-coil region" evidence="16">
    <location>
        <begin position="1052"/>
        <end position="1086"/>
    </location>
</feature>
<dbReference type="PRINTS" id="PR00418">
    <property type="entry name" value="TPI2FAMILY"/>
</dbReference>
<dbReference type="Proteomes" id="UP000290809">
    <property type="component" value="Unassembled WGS sequence"/>
</dbReference>
<comment type="caution">
    <text evidence="14">Lacks conserved residue(s) required for the propagation of feature annotation.</text>
</comment>
<dbReference type="InterPro" id="IPR031660">
    <property type="entry name" value="TOPRIM_C"/>
</dbReference>
<feature type="region of interest" description="Disordered" evidence="17">
    <location>
        <begin position="1106"/>
        <end position="1416"/>
    </location>
</feature>
<dbReference type="PROSITE" id="PS50234">
    <property type="entry name" value="VWFA"/>
    <property type="match status" value="1"/>
</dbReference>
<evidence type="ECO:0000259" key="18">
    <source>
        <dbReference type="PROSITE" id="PS50234"/>
    </source>
</evidence>
<dbReference type="InterPro" id="IPR013757">
    <property type="entry name" value="Topo_IIA_A_a_sf"/>
</dbReference>
<evidence type="ECO:0000313" key="25">
    <source>
        <dbReference type="Proteomes" id="UP000290809"/>
    </source>
</evidence>
<dbReference type="PANTHER" id="PTHR10169:SF38">
    <property type="entry name" value="DNA TOPOISOMERASE 2"/>
    <property type="match status" value="1"/>
</dbReference>
<feature type="compositionally biased region" description="Basic residues" evidence="17">
    <location>
        <begin position="1444"/>
        <end position="1454"/>
    </location>
</feature>
<keyword evidence="16" id="KW-0175">Coiled coil</keyword>
<dbReference type="InterPro" id="IPR001241">
    <property type="entry name" value="Topo_IIA"/>
</dbReference>
<evidence type="ECO:0000256" key="13">
    <source>
        <dbReference type="ARBA" id="ARBA00023235"/>
    </source>
</evidence>
<evidence type="ECO:0000256" key="16">
    <source>
        <dbReference type="SAM" id="Coils"/>
    </source>
</evidence>
<evidence type="ECO:0000256" key="3">
    <source>
        <dbReference type="ARBA" id="ARBA00001946"/>
    </source>
</evidence>
<dbReference type="InterPro" id="IPR013760">
    <property type="entry name" value="Topo_IIA-like_dom_sf"/>
</dbReference>
<dbReference type="GO" id="GO:0005634">
    <property type="term" value="C:nucleus"/>
    <property type="evidence" value="ECO:0007669"/>
    <property type="project" value="TreeGrafter"/>
</dbReference>
<evidence type="ECO:0000256" key="17">
    <source>
        <dbReference type="SAM" id="MobiDB-lite"/>
    </source>
</evidence>
<dbReference type="FunFam" id="3.30.1490.30:FF:000001">
    <property type="entry name" value="DNA topoisomerase 2"/>
    <property type="match status" value="1"/>
</dbReference>
<dbReference type="SMART" id="SM00327">
    <property type="entry name" value="VWA"/>
    <property type="match status" value="1"/>
</dbReference>
<dbReference type="Gene3D" id="1.10.268.10">
    <property type="entry name" value="Topoisomerase, domain 3"/>
    <property type="match status" value="1"/>
</dbReference>
<evidence type="ECO:0000259" key="22">
    <source>
        <dbReference type="PROSITE" id="PS51670"/>
    </source>
</evidence>
<dbReference type="CDD" id="cd16930">
    <property type="entry name" value="HATPase_TopII-like"/>
    <property type="match status" value="1"/>
</dbReference>
<dbReference type="Gene3D" id="2.10.25.10">
    <property type="entry name" value="Laminin"/>
    <property type="match status" value="1"/>
</dbReference>
<dbReference type="CDD" id="cd03365">
    <property type="entry name" value="TOPRIM_TopoIIA"/>
    <property type="match status" value="1"/>
</dbReference>
<dbReference type="InterPro" id="IPR006171">
    <property type="entry name" value="TOPRIM_dom"/>
</dbReference>
<dbReference type="Pfam" id="PF00092">
    <property type="entry name" value="VWA"/>
    <property type="match status" value="1"/>
</dbReference>
<dbReference type="InterPro" id="IPR013759">
    <property type="entry name" value="Topo_IIA_B_C"/>
</dbReference>
<dbReference type="InterPro" id="IPR036890">
    <property type="entry name" value="HATPase_C_sf"/>
</dbReference>
<comment type="catalytic activity">
    <reaction evidence="1 15">
        <text>ATP-dependent breakage, passage and rejoining of double-stranded DNA.</text>
        <dbReference type="EC" id="5.6.2.2"/>
    </reaction>
</comment>
<feature type="domain" description="ShKT" evidence="22">
    <location>
        <begin position="1633"/>
        <end position="1669"/>
    </location>
</feature>
<feature type="domain" description="VWFA" evidence="18">
    <location>
        <begin position="5762"/>
        <end position="5948"/>
    </location>
</feature>
<keyword evidence="6" id="KW-0479">Metal-binding</keyword>
<evidence type="ECO:0000256" key="5">
    <source>
        <dbReference type="ARBA" id="ARBA00012895"/>
    </source>
</evidence>
<dbReference type="SUPFAM" id="SSF55874">
    <property type="entry name" value="ATPase domain of HSP90 chaperone/DNA topoisomerase II/histidine kinase"/>
    <property type="match status" value="1"/>
</dbReference>
<feature type="compositionally biased region" description="Basic residues" evidence="17">
    <location>
        <begin position="1217"/>
        <end position="1232"/>
    </location>
</feature>
<dbReference type="InterPro" id="IPR003582">
    <property type="entry name" value="ShKT_dom"/>
</dbReference>
<evidence type="ECO:0000256" key="11">
    <source>
        <dbReference type="ARBA" id="ARBA00023029"/>
    </source>
</evidence>
<feature type="compositionally biased region" description="Polar residues" evidence="17">
    <location>
        <begin position="1239"/>
        <end position="1252"/>
    </location>
</feature>
<dbReference type="PROSITE" id="PS50900">
    <property type="entry name" value="PLAC"/>
    <property type="match status" value="1"/>
</dbReference>
<keyword evidence="7" id="KW-0732">Signal</keyword>
<keyword evidence="11 15" id="KW-0799">Topoisomerase</keyword>
<dbReference type="Pfam" id="PF02518">
    <property type="entry name" value="HATPase_c"/>
    <property type="match status" value="1"/>
</dbReference>
<dbReference type="GO" id="GO:0006265">
    <property type="term" value="P:DNA topological change"/>
    <property type="evidence" value="ECO:0007669"/>
    <property type="project" value="UniProtKB-UniRule"/>
</dbReference>
<evidence type="ECO:0000256" key="6">
    <source>
        <dbReference type="ARBA" id="ARBA00022723"/>
    </source>
</evidence>
<dbReference type="InterPro" id="IPR034157">
    <property type="entry name" value="TOPRIM_TopoII"/>
</dbReference>
<keyword evidence="25" id="KW-1185">Reference proteome</keyword>
<name>A0A430QQG0_SCHBO</name>
<evidence type="ECO:0000313" key="24">
    <source>
        <dbReference type="EMBL" id="RTG89938.1"/>
    </source>
</evidence>
<evidence type="ECO:0000256" key="1">
    <source>
        <dbReference type="ARBA" id="ARBA00000185"/>
    </source>
</evidence>
<reference evidence="24 25" key="1">
    <citation type="journal article" date="2019" name="PLoS Pathog.">
        <title>Genome sequence of the bovine parasite Schistosoma bovis Tanzania.</title>
        <authorList>
            <person name="Oey H."/>
            <person name="Zakrzewski M."/>
            <person name="Gobert G."/>
            <person name="Gravermann K."/>
            <person name="Stoye J."/>
            <person name="Jones M."/>
            <person name="Mcmanus D."/>
            <person name="Krause L."/>
        </authorList>
    </citation>
    <scope>NUCLEOTIDE SEQUENCE [LARGE SCALE GENOMIC DNA]</scope>
    <source>
        <strain evidence="24 25">TAN1997</strain>
    </source>
</reference>
<dbReference type="PROSITE" id="PS50880">
    <property type="entry name" value="TOPRIM"/>
    <property type="match status" value="1"/>
</dbReference>
<dbReference type="InterPro" id="IPR013758">
    <property type="entry name" value="Topo_IIA_A/C_ab"/>
</dbReference>
<organism evidence="24 25">
    <name type="scientific">Schistosoma bovis</name>
    <name type="common">Blood fluke</name>
    <dbReference type="NCBI Taxonomy" id="6184"/>
    <lineage>
        <taxon>Eukaryota</taxon>
        <taxon>Metazoa</taxon>
        <taxon>Spiralia</taxon>
        <taxon>Lophotrochozoa</taxon>
        <taxon>Platyhelminthes</taxon>
        <taxon>Trematoda</taxon>
        <taxon>Digenea</taxon>
        <taxon>Strigeidida</taxon>
        <taxon>Schistosomatoidea</taxon>
        <taxon>Schistosomatidae</taxon>
        <taxon>Schistosoma</taxon>
    </lineage>
</organism>
<dbReference type="FunFam" id="1.10.268.10:FF:000002">
    <property type="entry name" value="DNA topoisomerase 2"/>
    <property type="match status" value="1"/>
</dbReference>
<dbReference type="SUPFAM" id="SSF56719">
    <property type="entry name" value="Type II DNA topoisomerase"/>
    <property type="match status" value="1"/>
</dbReference>
<comment type="cofactor">
    <cofactor evidence="3">
        <name>Mg(2+)</name>
        <dbReference type="ChEBI" id="CHEBI:18420"/>
    </cofactor>
</comment>
<dbReference type="Pfam" id="PF01751">
    <property type="entry name" value="Toprim"/>
    <property type="match status" value="1"/>
</dbReference>
<dbReference type="SMART" id="SM00254">
    <property type="entry name" value="ShKT"/>
    <property type="match status" value="4"/>
</dbReference>
<dbReference type="Gene3D" id="3.30.1490.30">
    <property type="match status" value="1"/>
</dbReference>
<proteinExistence type="inferred from homology"/>
<dbReference type="Pfam" id="PF00521">
    <property type="entry name" value="DNA_topoisoIV"/>
    <property type="match status" value="1"/>
</dbReference>
<dbReference type="InterPro" id="IPR003594">
    <property type="entry name" value="HATPase_dom"/>
</dbReference>
<dbReference type="InterPro" id="IPR050634">
    <property type="entry name" value="DNA_Topoisomerase_II"/>
</dbReference>
<dbReference type="SUPFAM" id="SSF57567">
    <property type="entry name" value="Serine protease inhibitors"/>
    <property type="match status" value="1"/>
</dbReference>
<dbReference type="SUPFAM" id="SSF53300">
    <property type="entry name" value="vWA-like"/>
    <property type="match status" value="1"/>
</dbReference>
<evidence type="ECO:0000256" key="7">
    <source>
        <dbReference type="ARBA" id="ARBA00022729"/>
    </source>
</evidence>
<dbReference type="Gene3D" id="3.40.50.670">
    <property type="match status" value="1"/>
</dbReference>
<dbReference type="InterPro" id="IPR036465">
    <property type="entry name" value="vWFA_dom_sf"/>
</dbReference>
<dbReference type="FunFam" id="3.90.199.10:FF:000002">
    <property type="entry name" value="DNA topoisomerase 2"/>
    <property type="match status" value="1"/>
</dbReference>
<dbReference type="Gene3D" id="3.30.1360.40">
    <property type="match status" value="1"/>
</dbReference>
<dbReference type="FunFam" id="3.30.1360.40:FF:000003">
    <property type="entry name" value="DNA topoisomerase 2"/>
    <property type="match status" value="1"/>
</dbReference>
<dbReference type="CDD" id="cd00198">
    <property type="entry name" value="vWFA"/>
    <property type="match status" value="1"/>
</dbReference>
<dbReference type="SMART" id="SM00434">
    <property type="entry name" value="TOP4c"/>
    <property type="match status" value="1"/>
</dbReference>
<comment type="similarity">
    <text evidence="4">Belongs to the type II topoisomerase family.</text>
</comment>
<dbReference type="SMART" id="SM00433">
    <property type="entry name" value="TOP2c"/>
    <property type="match status" value="1"/>
</dbReference>
<dbReference type="PROSITE" id="PS51670">
    <property type="entry name" value="SHKT"/>
    <property type="match status" value="2"/>
</dbReference>
<evidence type="ECO:0000256" key="8">
    <source>
        <dbReference type="ARBA" id="ARBA00022741"/>
    </source>
</evidence>
<feature type="domain" description="Apple" evidence="21">
    <location>
        <begin position="6819"/>
        <end position="6907"/>
    </location>
</feature>
<feature type="region of interest" description="Disordered" evidence="17">
    <location>
        <begin position="1430"/>
        <end position="1463"/>
    </location>
</feature>
<dbReference type="Gene3D" id="3.90.199.10">
    <property type="entry name" value="Topoisomerase II, domain 5"/>
    <property type="match status" value="1"/>
</dbReference>
<dbReference type="InterPro" id="IPR036084">
    <property type="entry name" value="Ser_inhib-like_sf"/>
</dbReference>
<keyword evidence="12 15" id="KW-0238">DNA-binding</keyword>
<keyword evidence="8" id="KW-0547">Nucleotide-binding</keyword>
<dbReference type="CDD" id="cd19941">
    <property type="entry name" value="TIL"/>
    <property type="match status" value="1"/>
</dbReference>
<feature type="compositionally biased region" description="Acidic residues" evidence="17">
    <location>
        <begin position="1288"/>
        <end position="1297"/>
    </location>
</feature>
<dbReference type="InterPro" id="IPR002035">
    <property type="entry name" value="VWF_A"/>
</dbReference>
<dbReference type="InterPro" id="IPR003609">
    <property type="entry name" value="Pan_app"/>
</dbReference>
<keyword evidence="9" id="KW-0067">ATP-binding</keyword>
<dbReference type="InterPro" id="IPR018522">
    <property type="entry name" value="TopoIIA_CS"/>
</dbReference>
<feature type="compositionally biased region" description="Basic and acidic residues" evidence="17">
    <location>
        <begin position="1107"/>
        <end position="1117"/>
    </location>
</feature>
<feature type="domain" description="Topo IIA-type catalytic" evidence="23">
    <location>
        <begin position="603"/>
        <end position="1059"/>
    </location>
</feature>
<dbReference type="GO" id="GO:0003677">
    <property type="term" value="F:DNA binding"/>
    <property type="evidence" value="ECO:0007669"/>
    <property type="project" value="UniProtKB-UniRule"/>
</dbReference>
<dbReference type="PROSITE" id="PS00177">
    <property type="entry name" value="TOPOISOMERASE_II"/>
    <property type="match status" value="1"/>
</dbReference>
<dbReference type="InterPro" id="IPR010909">
    <property type="entry name" value="PLAC"/>
</dbReference>
<evidence type="ECO:0000256" key="15">
    <source>
        <dbReference type="PROSITE-ProRule" id="PRU01384"/>
    </source>
</evidence>
<protein>
    <recommendedName>
        <fullName evidence="5">DNA topoisomerase (ATP-hydrolyzing)</fullName>
        <ecNumber evidence="5">5.6.2.2</ecNumber>
    </recommendedName>
</protein>
<dbReference type="GO" id="GO:0046872">
    <property type="term" value="F:metal ion binding"/>
    <property type="evidence" value="ECO:0007669"/>
    <property type="project" value="UniProtKB-KW"/>
</dbReference>
<keyword evidence="13 15" id="KW-0413">Isomerase</keyword>
<dbReference type="PROSITE" id="PS50948">
    <property type="entry name" value="PAN"/>
    <property type="match status" value="1"/>
</dbReference>
<dbReference type="InterPro" id="IPR002205">
    <property type="entry name" value="Topo_IIA_dom_A"/>
</dbReference>
<evidence type="ECO:0000256" key="9">
    <source>
        <dbReference type="ARBA" id="ARBA00022840"/>
    </source>
</evidence>
<dbReference type="PANTHER" id="PTHR10169">
    <property type="entry name" value="DNA TOPOISOMERASE/GYRASE"/>
    <property type="match status" value="1"/>
</dbReference>
<dbReference type="Gene3D" id="3.40.50.410">
    <property type="entry name" value="von Willebrand factor, type A domain"/>
    <property type="match status" value="1"/>
</dbReference>
<feature type="compositionally biased region" description="Acidic residues" evidence="17">
    <location>
        <begin position="1430"/>
        <end position="1439"/>
    </location>
</feature>
<dbReference type="PRINTS" id="PR01158">
    <property type="entry name" value="TOPISMRASEII"/>
</dbReference>
<dbReference type="STRING" id="6184.A0A430QQG0"/>
<evidence type="ECO:0000256" key="14">
    <source>
        <dbReference type="PROSITE-ProRule" id="PRU01005"/>
    </source>
</evidence>
<dbReference type="GO" id="GO:0000819">
    <property type="term" value="P:sister chromatid segregation"/>
    <property type="evidence" value="ECO:0007669"/>
    <property type="project" value="TreeGrafter"/>
</dbReference>
<evidence type="ECO:0000256" key="12">
    <source>
        <dbReference type="ARBA" id="ARBA00023125"/>
    </source>
</evidence>
<dbReference type="GO" id="GO:0003918">
    <property type="term" value="F:DNA topoisomerase type II (double strand cut, ATP-hydrolyzing) activity"/>
    <property type="evidence" value="ECO:0007669"/>
    <property type="project" value="UniProtKB-EC"/>
</dbReference>
<accession>A0A430QQG0</accession>
<feature type="domain" description="ShKT" evidence="22">
    <location>
        <begin position="7245"/>
        <end position="7281"/>
    </location>
</feature>
<dbReference type="EC" id="5.6.2.2" evidence="5"/>
<dbReference type="InterPro" id="IPR001154">
    <property type="entry name" value="TopoII_euk"/>
</dbReference>
<feature type="domain" description="Toprim" evidence="19">
    <location>
        <begin position="343"/>
        <end position="460"/>
    </location>
</feature>
<evidence type="ECO:0000256" key="4">
    <source>
        <dbReference type="ARBA" id="ARBA00011080"/>
    </source>
</evidence>
<evidence type="ECO:0000259" key="19">
    <source>
        <dbReference type="PROSITE" id="PS50880"/>
    </source>
</evidence>
<dbReference type="FunFam" id="3.30.565.10:FF:000004">
    <property type="entry name" value="DNA topoisomerase 2"/>
    <property type="match status" value="1"/>
</dbReference>
<dbReference type="GO" id="GO:0000712">
    <property type="term" value="P:resolution of meiotic recombination intermediates"/>
    <property type="evidence" value="ECO:0007669"/>
    <property type="project" value="TreeGrafter"/>
</dbReference>
<keyword evidence="10" id="KW-0460">Magnesium</keyword>
<dbReference type="CDD" id="cd00187">
    <property type="entry name" value="TOP4c"/>
    <property type="match status" value="1"/>
</dbReference>
<evidence type="ECO:0000259" key="21">
    <source>
        <dbReference type="PROSITE" id="PS50948"/>
    </source>
</evidence>
<feature type="domain" description="PLAC" evidence="20">
    <location>
        <begin position="1669"/>
        <end position="1708"/>
    </location>
</feature>
<feature type="active site" description="O-(5'-phospho-DNA)-tyrosine intermediate" evidence="15">
    <location>
        <position position="693"/>
    </location>
</feature>
<dbReference type="GO" id="GO:0005524">
    <property type="term" value="F:ATP binding"/>
    <property type="evidence" value="ECO:0007669"/>
    <property type="project" value="UniProtKB-KW"/>
</dbReference>
<dbReference type="FunFam" id="3.40.50.670:FF:000001">
    <property type="entry name" value="DNA topoisomerase 2"/>
    <property type="match status" value="2"/>
</dbReference>
<sequence length="7282" mass="841867">MDAVVLPQPNGDILSSPENGISGEAVKKRLSVERIYQKKTQLEHILLRPDSYIGSTLKDTQQMWVLDESQQHMVNRDITFSPGLYKIFDEILVNAADNKVRDPTMSCIKIDINPAENMVRIWNDGKGIPVVHHKVENTYVPTLIFGHLLTSSNYDDTERKVTGGRNGYGAKLCNIFSKKFIVETSSKEYKKSFRQVWVENMTKTTDPKILADKGDDFTCITFYPDLARFGMNELEQDTVSLFTRRAYDMAATCNGVKVFLNGKRLPIKSFMDYVNLFIKPNKDDGDSVKASKSGIVENVLSWIRFKAMEKMDKQCHKSKHSKLKGIPKLDDANNAGTKNSSQCTLILTEGDSAKTLAVAGLGVVGRDNYGVFPLRGKLLNVREASNKQIMENAEINALIKILGLQYKLKYESADTLKDLRYGKIMIMTDQDQDGSHIKGLIINFVHCNWPNLLKHNVVEEFITPIVKVFKGKQEYSFYSLPEFEEWQKSTPNWHTWRVKYYKGLGTSTSKEAKEYFSDMNRHRIRFRYSGTEDDGSIQLAFDKSKIADRKNWLTNFTQERKRRRELGLPEPYLYGKDTRAITYHDFVHKELVLFSNLDNERSIPSVVDGLKPGQRKVLFTCLKRNLIREIKVAQLAGSVAELSAYHHGEQSLMSTIIGLAQNFVGSNNLNLLQPIGQFGTRLSGGKDAASPRYIFTALNSLTRLIFHLEDDPLLNYLYDDNQRIEPEWYAPIIPMVLVNGADGIGTGYATHILNYNVIEIINNLYRMLDGEEPHRMLPNFRGFTGTIEDLGNNRYVCYGEVAVLDDDTLEITELPIRVWTQNYKESVLEPMLNGSEKVPACITDYKEYHTDVTVRFVVKMSPEKLREAESTGLHKFFKLQTVMSTGSMVCFDPLGCLKCYPNEMVIIREFYELRLTWYEKRKVYLEGVLSAEARKLENQARFVLEKIQSIMVIENKPKKELIRMLKEANYDSDPVKAWKESIDKAAAVQEQEESRTDEGAPQTEAVEAGQPDYNYILNMPLWSLTKERKDDLLAQRDAKQKELLILKSKSPSDLWREDLKKLEEEYKKVEAELAADEQAAIEAVEKKLKIASTTTAGRVAATKSRKLAMETRPDPMGRRIVPTVDADMMKKVEGNKKKRNKTENDLNEGNELDNSFEANDEENDGNDEPKPLAQRLGASEKTDVQKTATTRGRGKGRTVPTSRPKLLKPSSPNISPIKRRNVGGNAKRKRSSRMPWESGSDTGDSESQVSIDSDNDHISPISGGPAVDRVRREKAAATKYVFDNDSSSNEEDNEQEENFQVVDHGQGNKEIDIPIVSEIPDTKSSSIPSSSHGGGASVKADSGSTSRGAPGIASGRGRGRGGKGRQFSAPPKSQPSIKSMFPPTQKKTTINISTDDDSNDAAITTSQKEPRVNSRRTVTNRARYVFDDEDDDLDIDSDDSGAKKQSKGGSRKRQKNDDDSDFEPEKVKKGNMWFTCFKYQRFGLRYYVIFVNTCVSACGSPKKIIYTCPNNKTVKSYIYEKRVNGKCEKFPLKRKHTKNCIIRYVWKLAKSKFIRKKRSIQLHTSSGSKCGPNQHYVPERNPCPETCEGKFFGVESRCSHLTSGPGCECLPGFMRDGILCVPPSQCGCLESVCIDRVSTEKCKLWRSEGRCHKDKAIMQRFCRATCQRCERPCEDQIATSQCELIKRRGECSLDFYKSMCMLTCSQQNCTCDRINLALKTCQANKIPVLKTMVRVQTSCDKCIYKKINILGKPIECKKPWIARGQCKQTYPGQIGLTRKVIYAKEVAKNCKCRLVSHEETEICGCPKTKRSNPFCMTDRNQLAIKITYYKPNRTHCLEFSNISWIPKFPCPSADQSSITKNQGRFHCNPETCERIWIGRTWIREHCKCRQVDVNHPAGKCCCPKSESSQSDCQNGLSEIVNVTYSLVNGDCKRHVLRSVIRCSCPNSKNFVKCDSENGIKLFGAVKYKIQKDGTCQKVELIELHKINCMNEHIRRISECNVQITEDNRMYRQLLVAQSSIKECACITPKPKVYLEACNCPEAQTDVVKQIQQCPSWCFNATPEMCDRRCQNIFIWQKLVYDFENRGHCKVEILQKITKPCCCKHSKEIRRLCSEDGKTLITETEESIWKNELCIKKVKRIHQPIQCKIGLLKQTLINSQKHGKRYMQSVYGYRQHCQCKIRVEEKLCNQSCPEPVYEVECDPGSRELLHKKTDYVSIACSCQARIYKRRTKVFCPQYTTLVSSHCSPITNMETSTYKTHFQEGCECKESITVKTRRCACPKDRFSEKKCDVSNNKLISIRIHYELLDNDCLPQKDIIEEPVSCDEHMKMEIRRNNGREIRQLLCHRPTGRAQIITHIWIPKNFCPPPIAKWMPCNMQHGTRQLILEFYKRSHCHCIKQKQILAKPCGCALKPSRIRQKCDPIQGILQTIVRKYEWNDKSNDCVKVDQVKTKPVVCRPRVRIVRGKCTNGKLAETLIENIPDANNCTCIQKTRTYNRDCRCPTEFIHIGNCSEIHPYWKELVLERKWDDHEQKCVIVKTMKNKHFCRCPQKKVNTECNNGVVIRTEVSFKLNKLTSVCQQFVRQFRYKPVCKETDGLRKSKQYQALFYRHLQTRCDRSTCTKSLETYANEYNPNTCKCGWKLVNKKRCTCCGCPKPHLSYLCENDSLLIVSITYYTTKQHRCGHECMRRVRTVKHHITCKDYSSPPQAYWSKCDNRTCQQSFIASVYEVKNCRCCLKEEEKQTFCRNGQLVVYTHKMILENVKCVKSTKKQIVPITCSKAVKIKYGECRPQTCRRPLFLIKSVVDPDNCKCKKQQIIKEERECCCLGKSQEKKEFCVGNCKIVVNKVSKFDKVNERCVKENFIRRKCPKCPKPHILEGTCDTTGTCLKTNRHISYTIKNCQCQPVEHIRHERCCCPASKKLGSRCVEDKGVIENKNIYYQLENGQCIKRETIEEKQIICPKTIQLNQSENSQYCDPNSCQQIVTTYQWNRIGCKCIQQIITIPKLCCCTNRIPRIKKICSPDGSYKSIAQLWKLHNGQCVKTNVVKNLPPPVCKPQDVTPIGPCDKTTGKQPILITRSIIEECECKVVYREKRDRICACQSPKVHVKPCDPNTCLQQITITKWAIEEKDRKCHRLHPDIRMRPCCCRREVNKDNLFKKCIPTNGQTEITNRTYYFNPHKELCEFKDVKTFINLVCPTEINVVKGSCNLVTGIALDSITSWKTLTSQCKCAKRTTFQKRICSCKHLDRKVKNPVCSKQNDMLLQKKIVHELQNEICQPKVIWMKKSVVCPSQKNVDVKCDPGTCNQLTTISWFTKIGCKCEKQQKYIQGKCCCPKPVEYRECRLCPSQKNVDVKCDPGTCNQLTTISWFTKIGCKCEKQQKYIQGKCCCPKPVEYRECRRKGSLLIIKKVTYQLDEYKGKCVRQIDQLHKNVVCSVHGARFIKRVCDKQTCYLATILLKTVLQNCQCHRMMKKIIHRNIRCCCPNPRFQEKCHENYGILSRIMYRYELFKKQCITRKFVDENKVVCPEEKINRGQCDVNTKIRPVQRRFYNLIGCKCQLKIESTMEPCICPEEKINRGQCDVNTKIRPVQRRFYNLIGCKCQLKIESTMEPCKIKLFIRQMMYVPHSFKISQQYERNGHWFVTFSTQLIGRIHLKKLSKALFLHLKIYILGKNDIICPLTMKSVFLLLSLEDPFLTNLIFGISACPLPVLHKENCTAGKLSRKVWRIIYILRKNDESGKVACEQEKEYLYEEPCRCRKPKFTRKCQNGNKILMKHVEYLVERNDKRFCSVRHYIKRIPVNCRVNAVRMKEEPCQNSLKRTTIMHEILDKQTCECRSQVKVEFEKCDCDKDNRINEFCQNGVRVVNKEINVFSQSQGRCVKSIVRSVRPVVCSTKHQVIKSSGCVIERSDGIYYSEEIRWEQAVNCKCVIKRRQILRLCACPKPTIKTQCLDTVNLATYKNTFINIGGQCIPDQQVITTETRCQEKAQIIGKSTCEKQPLNKFDLSRPPCLETLKISVPTIVNCQCQFKIIQIQRRCCTSQPKVKQICDPFKGRWMKAVENYVLASGSILFKRDDLVIYDQIQKVTSEQQDQTVVCPQSVSYENCDRKTGLLTRVKTYYKRIGCKCKPIKEIIRGKCGCPPRRQWISQCKRNFRIRRIISFILINGTCVRQQHFGRQRCGCPNPMNRVYCDGDGRWVKCNTQYVYNPKTHACRLLKHCVRWYDECPRPRNRIASQCNSQTQFKQLIQYVHFVKNKSSCKCNTIVKNEWTEYCGCDHFNKKVHRCLNHNTPIVDYLKYTLIKGDCVPKRMKYSTQLNCPKPIAQHYPCNHDRNSSDRGYSISKIRYFIAEHCKCTPKEKLVRKPCNCTLIYPQMVSRRCYNNKRLLIRKMFSTLVKGKCLPSEAVYKKPIKCPDPIKKTQCYNNGRQLMHITTTYSLDGDKCRASEQLLDIDPCAHVKKAFNRRPLFQIGRCNPATCIAKRVDYRFSSKDCQCEIQNLDGDKCRASEQLLDIDPCAHVKKAFNRRPLFQIGRCNPATCIAKRVDYRFSSKDCQCEIQKIRIKPCDGEFHIVSILKPIVENCICKQKLIHKQKIRCGCPTAVRHIPGKCISQWAIHKWIGLNAVPTGVNNTFHITEKSCKPVVIEERRIRCACPPMQVFKKCLNHSLLVIHRINYKMNKELNNCESERKYNMVTKFSTFCIFTACPNTQVTQTPCGNKFENYEQIEIIKHWQTNQCNCLMKVIRNKWICNCHARYPNQVITKCLPNGYQRLTITKIWFNHGRQCLNRTEKQIESIACPNTQVTQTPCGNKFENYEQIEIIKHWQTNQCNCLMKVIRNKWICNCHARYPNQVITKCLPNGYQRLTITKIWFNHGRQCLNRTEKQIESIACPKNLRIIKGECSSNGNSQLIYLLQRPQHCRCVWQKLTDSERQALGLRPTEACKCRPSFIVKQCHEANNNQTAYLVKIYTKYILQQGECHIERKFEKNPVVCQVGSQLHRSQCNPVNNELIETRITTHLRGCQCQQKISKRRCQCSCPKPKTNAICQSRDGLLRKIKVIYAYKDDQCTCEAKYYVQSSRIRCYEPLKLIKIGKCHKLPQNESIYVHKNDLYRNLVWNKLHRVGCQCKHQRFMEQFPCYCSPDIKYETQCIMDRILEIRKTERKISEDKKQCIRIVISKVRNPIHLGKPEYKRKCNPKTGMETVVQKLPYVENCRRQYRVNVIHRECKCNTKPRLIRQSQCSPECKVRYTWLMEKITPEGHCKFYYRVHDKSCCCPTEVNLGTFCNRSIGLLETGYRNFTLINGKCLSKDRFIGKRIVCKKDEKIMKYQQPNGWIRIEKQFNIRDGCNCVRKLIVDYDKWNCPPPITQRRCIQANSEQFVLETISTKWKLSESKPTCSRLDTIIDRVPIDCSEEYVNKSNKCVMSVGRHASVRIDQVTTFHADGCRCIENNVRQVFTVCKCTRPHREKSCLYSEGVLIYQNVYYEVSGDKSRCLPRRSRRVIKITCSPVGPQYKGRTQCDAETGNFFHIYEEFKRVGCQCLKKELRIPGRCKCPEQRSEMRCSMQNVQQLNTTTYELSPKGTCTKSDKLQYKYIKCPLSDDLLQESTDYKVQQSQSLIKHIYKCGSAGKCMRIIQEYKTYTNYKCKCITERKQYREACCCPTEPDMIQFNLPNNSSQSVTVNTLCVPDKGLIVKNTIRWNLEHGKCWPIIHRTILPVVCDKKEFFKPITVCRQGQQKNLHQREIRERCQCKLNKRIVTKPCACDPLGIADVIFLVDETVKSRQMNYSYYVGKILKYTMNVFYESSQSSNIDEQFRFGVIKYSLKANIVSNLKSYPGLYELYAEIKKLTFNGRQSDLRVALNIVKNKILSQIRPGASLIVYLITDAVVNQPTGVKQLSDYLKSHNVQINAILLTSGHIYHEILFKQLVSPPTALHLVKLKATNGQFESHLSRIADTICKKVCPVNHKKESQCSRQTNCIGRVYNYMYRYNPVKGLCIGKTIVERKQCCCMQEVRRKTTCENNHLIQYTENWQLTTNGFCEQYILSQIRPGASLIVYLITDAVVNQPTGVKQLSDYLKSHNVQINAILLTSGHIYHEILFKQLVSPPTALHLVKLKATNGQFESHLSRIADTICKKVCPVNHKKESQCSRQTNCIGRVYNYMYRYNPVKGLCIGKTIVERKQCCCMQEVRRKTTCENNHLIQYTENWQLTTNGFCEQYVTRRDVTGLAISQCTPANQTFIKTCNIRGEAVQVTIYRYMENCKCKTKQTDKIVRCRCTKKHNTKTCFGDDLIVYHYHFERLLEGECLPQRRDVHKKLACKRPEISKSPCDSLTCQERITIVNYVAQRCICKRFVTVKHQTCCCKGNRTSNYVGCKHNDVKVFEEKVFDPKVRDGSCVQRVSYYFQPITCPSKPSITYHSCRRFNVEDSVKQGNYENGPVDPGLIYRLVEKVTWKIQDCDCRRYYESYFEACGCDESVIINNFVTTKNKCDQQTGVIMNYKQKVRLEIVGIPYEYTKLNRLNKLSDAKCRPYYVIESVRKIICPEAKTSIGPCEPGENGRSYRAIKVHRWKQSNCVCQNLPPMLIEKQICSCLPVRLQKKCVGYKNKLQIYVIKEKLIKTKLSSGKYKYECKIEQTMKENIILCPEAKTSIGPCEPGENGRSYRAIKVHRWKQSNCVCQNLPPMLIEKQICSCLPVRLQKKCVGYKNKLQIYVIKEKLIKTKLSSGKYKYECKIEQTMKENIIQSTRRLQVQCNKPEKSKNIKQVEPKSPKHILTTVEQIIDCIDLLPSENCQQISRSSQRICEKSSRLSDLLCCELNNIRYQMISANYPCPENNQNILNNFLIKTISTTLTLASCKLACANKTNCLSFIYSMSHEFDSNIIDRTTKCMLYRVDLLAIKQHHHEQKHQQHSTGIIPQQTSQRFDSVFSPMYTKKCFAFRKICKHTCSSPKLTEISKCECKVYKNHYDYPSESPKFKTSLHCSKRINVQYFIQSKSGICQEQNWQGYTPCSNPRYRDLSLMNLNNCNNLKSSLWCEAELADDQRKCKDVVFSRLCSKTCGLCTCYGINIFNGKCNSNGYKLNTYIIYKTHPINRICIIEVKKRLSICEYCPIGTFEHVRECDKLTRTRTVNKITAQLVKISPNIDGKPRFECSIQTKNFKFDCGKCLAAYRNKYSITSCKRYPMKSAQMKTERRFNCENCPLPQIKHSPCYNKQRLKHIIFYTRPWVTSSLKPNECIQRTITKREKCSVDHRLPKDECRDSLTRMDCTVLKQSRKCRLNSEEARSLCAKTCGFCN</sequence>
<comment type="caution">
    <text evidence="24">The sequence shown here is derived from an EMBL/GenBank/DDBJ whole genome shotgun (WGS) entry which is preliminary data.</text>
</comment>
<comment type="cofactor">
    <cofactor evidence="2">
        <name>Ca(2+)</name>
        <dbReference type="ChEBI" id="CHEBI:29108"/>
    </cofactor>
</comment>
<dbReference type="EMBL" id="QMKO01001472">
    <property type="protein sequence ID" value="RTG89938.1"/>
    <property type="molecule type" value="Genomic_DNA"/>
</dbReference>
<dbReference type="Gene3D" id="3.30.565.10">
    <property type="entry name" value="Histidine kinase-like ATPase, C-terminal domain"/>
    <property type="match status" value="1"/>
</dbReference>
<gene>
    <name evidence="24" type="ORF">DC041_0008591</name>
</gene>
<dbReference type="Pfam" id="PF16898">
    <property type="entry name" value="TOPRIM_C"/>
    <property type="match status" value="1"/>
</dbReference>
<evidence type="ECO:0000256" key="2">
    <source>
        <dbReference type="ARBA" id="ARBA00001913"/>
    </source>
</evidence>
<dbReference type="PROSITE" id="PS52040">
    <property type="entry name" value="TOPO_IIA"/>
    <property type="match status" value="1"/>
</dbReference>